<gene>
    <name evidence="6" type="ORF">BN1221_00639c</name>
</gene>
<name>A0A0G4JQN2_9GAMM</name>
<dbReference type="InterPro" id="IPR036390">
    <property type="entry name" value="WH_DNA-bd_sf"/>
</dbReference>
<dbReference type="SUPFAM" id="SSF53850">
    <property type="entry name" value="Periplasmic binding protein-like II"/>
    <property type="match status" value="1"/>
</dbReference>
<dbReference type="InterPro" id="IPR005119">
    <property type="entry name" value="LysR_subst-bd"/>
</dbReference>
<organism evidence="6 7">
    <name type="scientific">Brenneria goodwinii</name>
    <dbReference type="NCBI Taxonomy" id="1109412"/>
    <lineage>
        <taxon>Bacteria</taxon>
        <taxon>Pseudomonadati</taxon>
        <taxon>Pseudomonadota</taxon>
        <taxon>Gammaproteobacteria</taxon>
        <taxon>Enterobacterales</taxon>
        <taxon>Pectobacteriaceae</taxon>
        <taxon>Brenneria</taxon>
    </lineage>
</organism>
<evidence type="ECO:0000313" key="6">
    <source>
        <dbReference type="EMBL" id="CPR14232.1"/>
    </source>
</evidence>
<evidence type="ECO:0000256" key="1">
    <source>
        <dbReference type="ARBA" id="ARBA00009437"/>
    </source>
</evidence>
<dbReference type="PROSITE" id="PS50931">
    <property type="entry name" value="HTH_LYSR"/>
    <property type="match status" value="1"/>
</dbReference>
<evidence type="ECO:0000259" key="5">
    <source>
        <dbReference type="PROSITE" id="PS50931"/>
    </source>
</evidence>
<proteinExistence type="inferred from homology"/>
<evidence type="ECO:0000313" key="7">
    <source>
        <dbReference type="Proteomes" id="UP000044377"/>
    </source>
</evidence>
<evidence type="ECO:0000256" key="3">
    <source>
        <dbReference type="ARBA" id="ARBA00023125"/>
    </source>
</evidence>
<evidence type="ECO:0000256" key="2">
    <source>
        <dbReference type="ARBA" id="ARBA00023015"/>
    </source>
</evidence>
<dbReference type="STRING" id="1109412.BN1221_00639c"/>
<dbReference type="PANTHER" id="PTHR30126">
    <property type="entry name" value="HTH-TYPE TRANSCRIPTIONAL REGULATOR"/>
    <property type="match status" value="1"/>
</dbReference>
<keyword evidence="2" id="KW-0805">Transcription regulation</keyword>
<dbReference type="PANTHER" id="PTHR30126:SF40">
    <property type="entry name" value="HTH-TYPE TRANSCRIPTIONAL REGULATOR GLTR"/>
    <property type="match status" value="1"/>
</dbReference>
<dbReference type="SUPFAM" id="SSF46785">
    <property type="entry name" value="Winged helix' DNA-binding domain"/>
    <property type="match status" value="1"/>
</dbReference>
<dbReference type="InterPro" id="IPR036388">
    <property type="entry name" value="WH-like_DNA-bd_sf"/>
</dbReference>
<dbReference type="Proteomes" id="UP000044377">
    <property type="component" value="Unassembled WGS sequence"/>
</dbReference>
<accession>A0A0G4JQN2</accession>
<keyword evidence="4" id="KW-0804">Transcription</keyword>
<dbReference type="Pfam" id="PF00126">
    <property type="entry name" value="HTH_1"/>
    <property type="match status" value="1"/>
</dbReference>
<dbReference type="InterPro" id="IPR000847">
    <property type="entry name" value="LysR_HTH_N"/>
</dbReference>
<dbReference type="EMBL" id="CGIG01000001">
    <property type="protein sequence ID" value="CPR14232.1"/>
    <property type="molecule type" value="Genomic_DNA"/>
</dbReference>
<keyword evidence="7" id="KW-1185">Reference proteome</keyword>
<dbReference type="AlphaFoldDB" id="A0A0G4JQN2"/>
<dbReference type="Gene3D" id="3.40.190.290">
    <property type="match status" value="1"/>
</dbReference>
<evidence type="ECO:0000256" key="4">
    <source>
        <dbReference type="ARBA" id="ARBA00023163"/>
    </source>
</evidence>
<feature type="domain" description="HTH lysR-type" evidence="5">
    <location>
        <begin position="1"/>
        <end position="47"/>
    </location>
</feature>
<sequence length="278" mass="30675">MAETGSVAEAANRLHCVSSNVTTRLKKLEASLGVSLFIREKNRLYITSEGEYLLNYTNRILALMDEAKATLKEKHAAGLLRIGSMETTAATRLPPLLAAFSSQMPRVELSLKTLPTELLIEQVLNCELDVAFVADNALLPHEKLSSAVLCRETLLLVTARSHPVVKSAADLKVIKPLSFRNGCNYRYRFEQWLSQQGVAGAVLQEFGSFQAILGCVASGMGIAMLPENVVRQYEQSFAIRSHPIDPAIGEVDTLLIWLKSREASMLVASFRDFVNEHV</sequence>
<dbReference type="Pfam" id="PF03466">
    <property type="entry name" value="LysR_substrate"/>
    <property type="match status" value="1"/>
</dbReference>
<reference evidence="7" key="1">
    <citation type="submission" date="2015-01" db="EMBL/GenBank/DDBJ databases">
        <authorList>
            <person name="Paterson Steve"/>
        </authorList>
    </citation>
    <scope>NUCLEOTIDE SEQUENCE [LARGE SCALE GENOMIC DNA]</scope>
    <source>
        <strain evidence="7">OBR1</strain>
    </source>
</reference>
<dbReference type="GO" id="GO:0000976">
    <property type="term" value="F:transcription cis-regulatory region binding"/>
    <property type="evidence" value="ECO:0007669"/>
    <property type="project" value="TreeGrafter"/>
</dbReference>
<keyword evidence="3" id="KW-0238">DNA-binding</keyword>
<dbReference type="Gene3D" id="1.10.10.10">
    <property type="entry name" value="Winged helix-like DNA-binding domain superfamily/Winged helix DNA-binding domain"/>
    <property type="match status" value="1"/>
</dbReference>
<dbReference type="GO" id="GO:0003700">
    <property type="term" value="F:DNA-binding transcription factor activity"/>
    <property type="evidence" value="ECO:0007669"/>
    <property type="project" value="InterPro"/>
</dbReference>
<protein>
    <submittedName>
        <fullName evidence="6">LysR-family transcriptional regulator PA4203</fullName>
    </submittedName>
</protein>
<comment type="similarity">
    <text evidence="1">Belongs to the LysR transcriptional regulatory family.</text>
</comment>